<evidence type="ECO:0000313" key="3">
    <source>
        <dbReference type="Proteomes" id="UP000574761"/>
    </source>
</evidence>
<comment type="caution">
    <text evidence="2">The sequence shown here is derived from an EMBL/GenBank/DDBJ whole genome shotgun (WGS) entry which is preliminary data.</text>
</comment>
<dbReference type="Gene3D" id="3.20.20.150">
    <property type="entry name" value="Divalent-metal-dependent TIM barrel enzymes"/>
    <property type="match status" value="1"/>
</dbReference>
<protein>
    <recommendedName>
        <fullName evidence="1">UPF0276 protein GGQ64_004290</fullName>
    </recommendedName>
</protein>
<gene>
    <name evidence="2" type="ORF">GGQ64_004290</name>
</gene>
<dbReference type="EMBL" id="JACIEE010000009">
    <property type="protein sequence ID" value="MBB3979054.1"/>
    <property type="molecule type" value="Genomic_DNA"/>
</dbReference>
<accession>A0A7W6GMK3</accession>
<evidence type="ECO:0000313" key="2">
    <source>
        <dbReference type="EMBL" id="MBB3979054.1"/>
    </source>
</evidence>
<dbReference type="HAMAP" id="MF_00697">
    <property type="entry name" value="UPF0276"/>
    <property type="match status" value="1"/>
</dbReference>
<dbReference type="SUPFAM" id="SSF51658">
    <property type="entry name" value="Xylose isomerase-like"/>
    <property type="match status" value="1"/>
</dbReference>
<proteinExistence type="inferred from homology"/>
<dbReference type="AlphaFoldDB" id="A0A7W6GMK3"/>
<reference evidence="2 3" key="1">
    <citation type="submission" date="2020-08" db="EMBL/GenBank/DDBJ databases">
        <title>Genomic Encyclopedia of Type Strains, Phase IV (KMG-IV): sequencing the most valuable type-strain genomes for metagenomic binning, comparative biology and taxonomic classification.</title>
        <authorList>
            <person name="Goeker M."/>
        </authorList>
    </citation>
    <scope>NUCLEOTIDE SEQUENCE [LARGE SCALE GENOMIC DNA]</scope>
    <source>
        <strain evidence="2 3">DSM 100211</strain>
    </source>
</reference>
<organism evidence="2 3">
    <name type="scientific">Mycoplana azooxidifex</name>
    <dbReference type="NCBI Taxonomy" id="1636188"/>
    <lineage>
        <taxon>Bacteria</taxon>
        <taxon>Pseudomonadati</taxon>
        <taxon>Pseudomonadota</taxon>
        <taxon>Alphaproteobacteria</taxon>
        <taxon>Hyphomicrobiales</taxon>
        <taxon>Rhizobiaceae</taxon>
        <taxon>Mycoplana</taxon>
    </lineage>
</organism>
<evidence type="ECO:0000256" key="1">
    <source>
        <dbReference type="HAMAP-Rule" id="MF_00697"/>
    </source>
</evidence>
<comment type="similarity">
    <text evidence="1">Belongs to the UPF0276 family.</text>
</comment>
<sequence>MEPNNHAIGHRALRFPDYPIDGMAGTSFKHEHLPAILQQGRRQGFFEVHAENYMGDGGPPHRALSRIREDYPVSIHGVCLSIGGPQPLDRQHLTRFKALIERYEPALVSEHLAWSTHETTYFNDLLPLPYNADTLQHVAEHIDEVQETIGRQILLENPSSYLTFTESTMAETAFIRELARRTGCGLLLDINNVFVSATNLKTSALDYLADYPLDLVREIHLAGHATQSDENGELLLIDSHDGPVGDAVWKLYETVMVRTGPIATLVEWDSAIPDWLTLTREAAAAQAILDRGAVTDDRGARHAAV</sequence>
<dbReference type="InterPro" id="IPR036237">
    <property type="entry name" value="Xyl_isomerase-like_sf"/>
</dbReference>
<dbReference type="PANTHER" id="PTHR42194:SF1">
    <property type="entry name" value="UPF0276 PROTEIN HI_1600"/>
    <property type="match status" value="1"/>
</dbReference>
<dbReference type="PANTHER" id="PTHR42194">
    <property type="entry name" value="UPF0276 PROTEIN HI_1600"/>
    <property type="match status" value="1"/>
</dbReference>
<dbReference type="NCBIfam" id="NF003818">
    <property type="entry name" value="PRK05409.1"/>
    <property type="match status" value="1"/>
</dbReference>
<keyword evidence="3" id="KW-1185">Reference proteome</keyword>
<dbReference type="InterPro" id="IPR007801">
    <property type="entry name" value="MbnB/TglH/ChrH"/>
</dbReference>
<dbReference type="RefSeq" id="WP_183807304.1">
    <property type="nucleotide sequence ID" value="NZ_JACIEE010000009.1"/>
</dbReference>
<dbReference type="Pfam" id="PF05114">
    <property type="entry name" value="MbnB_TglH_ChrH"/>
    <property type="match status" value="1"/>
</dbReference>
<dbReference type="Proteomes" id="UP000574761">
    <property type="component" value="Unassembled WGS sequence"/>
</dbReference>
<name>A0A7W6GMK3_9HYPH</name>